<comment type="caution">
    <text evidence="1">The sequence shown here is derived from an EMBL/GenBank/DDBJ whole genome shotgun (WGS) entry which is preliminary data.</text>
</comment>
<gene>
    <name evidence="1" type="ORF">QFC24_006573</name>
</gene>
<evidence type="ECO:0000313" key="2">
    <source>
        <dbReference type="Proteomes" id="UP001234202"/>
    </source>
</evidence>
<organism evidence="1 2">
    <name type="scientific">Naganishia onofrii</name>
    <dbReference type="NCBI Taxonomy" id="1851511"/>
    <lineage>
        <taxon>Eukaryota</taxon>
        <taxon>Fungi</taxon>
        <taxon>Dikarya</taxon>
        <taxon>Basidiomycota</taxon>
        <taxon>Agaricomycotina</taxon>
        <taxon>Tremellomycetes</taxon>
        <taxon>Filobasidiales</taxon>
        <taxon>Filobasidiaceae</taxon>
        <taxon>Naganishia</taxon>
    </lineage>
</organism>
<reference evidence="1" key="1">
    <citation type="submission" date="2023-04" db="EMBL/GenBank/DDBJ databases">
        <title>Draft Genome sequencing of Naganishia species isolated from polar environments using Oxford Nanopore Technology.</title>
        <authorList>
            <person name="Leo P."/>
            <person name="Venkateswaran K."/>
        </authorList>
    </citation>
    <scope>NUCLEOTIDE SEQUENCE</scope>
    <source>
        <strain evidence="1">DBVPG 5303</strain>
    </source>
</reference>
<sequence length="340" mass="38415">MVRPQVEHDDQAAIIYGSGRAGSLFRFHSPGAAKTEETLDSGNVNDDEQGSVTTHVAEPRLPPPPRVSTPEQQVILVHETERDAWDFMALTDTSFSPDESNQKLLRKWLLHLHNDILDSVKALNDRRLPLRYPGPSDPVKEARDSLIHVEKLLSTGIIYRLPSRGKAGQTLKFTDRCNFMYHLLWREPRLLEEILYSAYMLSRGMTEYRASTPEGKPVYKTEGTLRTIVNLAEKVTRVRKKIDLEREQQLLVLCQSLVDSANDHGLVLRPASACAIRCSLEQAKIVGAFKTDHMFGFLDSYHLRMAKSPDPSSDKVFDINQHLQADVEVHVGVDVKLTPQ</sequence>
<evidence type="ECO:0000313" key="1">
    <source>
        <dbReference type="EMBL" id="KAJ9117114.1"/>
    </source>
</evidence>
<proteinExistence type="predicted"/>
<accession>A0ACC2WZ85</accession>
<name>A0ACC2WZ85_9TREE</name>
<dbReference type="Proteomes" id="UP001234202">
    <property type="component" value="Unassembled WGS sequence"/>
</dbReference>
<protein>
    <submittedName>
        <fullName evidence="1">Uncharacterized protein</fullName>
    </submittedName>
</protein>
<dbReference type="EMBL" id="JASBWV010000033">
    <property type="protein sequence ID" value="KAJ9117114.1"/>
    <property type="molecule type" value="Genomic_DNA"/>
</dbReference>
<keyword evidence="2" id="KW-1185">Reference proteome</keyword>